<evidence type="ECO:0000313" key="1">
    <source>
        <dbReference type="EMBL" id="OCK75000.1"/>
    </source>
</evidence>
<keyword evidence="2" id="KW-1185">Reference proteome</keyword>
<evidence type="ECO:0000313" key="2">
    <source>
        <dbReference type="Proteomes" id="UP000250266"/>
    </source>
</evidence>
<proteinExistence type="predicted"/>
<gene>
    <name evidence="1" type="ORF">K432DRAFT_467637</name>
</gene>
<dbReference type="OrthoDB" id="5135333at2759"/>
<protein>
    <submittedName>
        <fullName evidence="1">Uncharacterized protein</fullName>
    </submittedName>
</protein>
<dbReference type="Proteomes" id="UP000250266">
    <property type="component" value="Unassembled WGS sequence"/>
</dbReference>
<sequence length="188" mass="21532">MVGKWPVLSNHEASMGGSGYMRIRLGTEIANYLIQHQPAQELEMSWLCSEKPNRNSVMSTRATQLPNSGILYPLLKRIAFPNWTQLVISHLQGAKIRSKISKSPEIGHRFELIAISMGCVYFKDSDQNLGRLPEWYLNDFPEDLTYYEFFNVLWIVWDGVVATRRGIGRVSKSAWQRLPKECLDITLG</sequence>
<organism evidence="1 2">
    <name type="scientific">Lepidopterella palustris CBS 459.81</name>
    <dbReference type="NCBI Taxonomy" id="1314670"/>
    <lineage>
        <taxon>Eukaryota</taxon>
        <taxon>Fungi</taxon>
        <taxon>Dikarya</taxon>
        <taxon>Ascomycota</taxon>
        <taxon>Pezizomycotina</taxon>
        <taxon>Dothideomycetes</taxon>
        <taxon>Pleosporomycetidae</taxon>
        <taxon>Mytilinidiales</taxon>
        <taxon>Argynnaceae</taxon>
        <taxon>Lepidopterella</taxon>
    </lineage>
</organism>
<dbReference type="EMBL" id="KV745378">
    <property type="protein sequence ID" value="OCK75000.1"/>
    <property type="molecule type" value="Genomic_DNA"/>
</dbReference>
<dbReference type="AlphaFoldDB" id="A0A8E2E0I8"/>
<accession>A0A8E2E0I8</accession>
<name>A0A8E2E0I8_9PEZI</name>
<reference evidence="1 2" key="1">
    <citation type="journal article" date="2016" name="Nat. Commun.">
        <title>Ectomycorrhizal ecology is imprinted in the genome of the dominant symbiotic fungus Cenococcum geophilum.</title>
        <authorList>
            <consortium name="DOE Joint Genome Institute"/>
            <person name="Peter M."/>
            <person name="Kohler A."/>
            <person name="Ohm R.A."/>
            <person name="Kuo A."/>
            <person name="Krutzmann J."/>
            <person name="Morin E."/>
            <person name="Arend M."/>
            <person name="Barry K.W."/>
            <person name="Binder M."/>
            <person name="Choi C."/>
            <person name="Clum A."/>
            <person name="Copeland A."/>
            <person name="Grisel N."/>
            <person name="Haridas S."/>
            <person name="Kipfer T."/>
            <person name="LaButti K."/>
            <person name="Lindquist E."/>
            <person name="Lipzen A."/>
            <person name="Maire R."/>
            <person name="Meier B."/>
            <person name="Mihaltcheva S."/>
            <person name="Molinier V."/>
            <person name="Murat C."/>
            <person name="Poggeler S."/>
            <person name="Quandt C.A."/>
            <person name="Sperisen C."/>
            <person name="Tritt A."/>
            <person name="Tisserant E."/>
            <person name="Crous P.W."/>
            <person name="Henrissat B."/>
            <person name="Nehls U."/>
            <person name="Egli S."/>
            <person name="Spatafora J.W."/>
            <person name="Grigoriev I.V."/>
            <person name="Martin F.M."/>
        </authorList>
    </citation>
    <scope>NUCLEOTIDE SEQUENCE [LARGE SCALE GENOMIC DNA]</scope>
    <source>
        <strain evidence="1 2">CBS 459.81</strain>
    </source>
</reference>